<dbReference type="EMBL" id="MUHB01000010">
    <property type="protein sequence ID" value="OXB04529.1"/>
    <property type="molecule type" value="Genomic_DNA"/>
</dbReference>
<evidence type="ECO:0000313" key="1">
    <source>
        <dbReference type="EMBL" id="OXB04529.1"/>
    </source>
</evidence>
<dbReference type="InterPro" id="IPR053865">
    <property type="entry name" value="DUF6934"/>
</dbReference>
<dbReference type="Proteomes" id="UP000198431">
    <property type="component" value="Unassembled WGS sequence"/>
</dbReference>
<dbReference type="Pfam" id="PF22028">
    <property type="entry name" value="DUF6934"/>
    <property type="match status" value="1"/>
</dbReference>
<dbReference type="AlphaFoldDB" id="A0AB36P3H9"/>
<organism evidence="1 2">
    <name type="scientific">Flavobacterium pectinovorum</name>
    <dbReference type="NCBI Taxonomy" id="29533"/>
    <lineage>
        <taxon>Bacteria</taxon>
        <taxon>Pseudomonadati</taxon>
        <taxon>Bacteroidota</taxon>
        <taxon>Flavobacteriia</taxon>
        <taxon>Flavobacteriales</taxon>
        <taxon>Flavobacteriaceae</taxon>
        <taxon>Flavobacterium</taxon>
    </lineage>
</organism>
<accession>A0AB36P3H9</accession>
<sequence length="148" mass="17423">MKGVQYSKFETKSGETVYNLGFGDYDSETKGIFDRKSSNNGDARKVFNTVLNTIPKFLKEFPDFPIFIQGSDSHNSFEEECRSSCSKNCNIICKNKDRRIRTYIHFLDKKIKVFSKDYTFYGFDEKKKTFVEYEPKNKYTAILVYKKK</sequence>
<name>A0AB36P3H9_9FLAO</name>
<reference evidence="1 2" key="1">
    <citation type="submission" date="2016-11" db="EMBL/GenBank/DDBJ databases">
        <title>Whole genomes of Flavobacteriaceae.</title>
        <authorList>
            <person name="Stine C."/>
            <person name="Li C."/>
            <person name="Tadesse D."/>
        </authorList>
    </citation>
    <scope>NUCLEOTIDE SEQUENCE [LARGE SCALE GENOMIC DNA]</scope>
    <source>
        <strain evidence="1 2">ATCC 19366</strain>
    </source>
</reference>
<proteinExistence type="predicted"/>
<evidence type="ECO:0000313" key="2">
    <source>
        <dbReference type="Proteomes" id="UP000198431"/>
    </source>
</evidence>
<gene>
    <name evidence="1" type="ORF">B0A72_12870</name>
</gene>
<protein>
    <submittedName>
        <fullName evidence="1">Uncharacterized protein</fullName>
    </submittedName>
</protein>
<comment type="caution">
    <text evidence="1">The sequence shown here is derived from an EMBL/GenBank/DDBJ whole genome shotgun (WGS) entry which is preliminary data.</text>
</comment>